<dbReference type="GO" id="GO:0005634">
    <property type="term" value="C:nucleus"/>
    <property type="evidence" value="ECO:0007669"/>
    <property type="project" value="UniProtKB-SubCell"/>
</dbReference>
<keyword evidence="6 10" id="KW-0175">Coiled coil</keyword>
<evidence type="ECO:0000256" key="5">
    <source>
        <dbReference type="ARBA" id="ARBA00023015"/>
    </source>
</evidence>
<evidence type="ECO:0000256" key="4">
    <source>
        <dbReference type="ARBA" id="ARBA00022853"/>
    </source>
</evidence>
<evidence type="ECO:0000256" key="7">
    <source>
        <dbReference type="ARBA" id="ARBA00023163"/>
    </source>
</evidence>
<dbReference type="OrthoDB" id="440324at2759"/>
<feature type="coiled-coil region" evidence="10">
    <location>
        <begin position="25"/>
        <end position="52"/>
    </location>
</feature>
<comment type="subunit">
    <text evidence="9">Component of the NuA4 histone acetyltransferase complex.</text>
</comment>
<evidence type="ECO:0000256" key="11">
    <source>
        <dbReference type="SAM" id="MobiDB-lite"/>
    </source>
</evidence>
<evidence type="ECO:0000256" key="9">
    <source>
        <dbReference type="RuleBase" id="RU368022"/>
    </source>
</evidence>
<comment type="similarity">
    <text evidence="2 9">Belongs to the EAF6 family.</text>
</comment>
<feature type="region of interest" description="Disordered" evidence="11">
    <location>
        <begin position="80"/>
        <end position="189"/>
    </location>
</feature>
<feature type="compositionally biased region" description="Low complexity" evidence="11">
    <location>
        <begin position="119"/>
        <end position="159"/>
    </location>
</feature>
<name>A0A8E2JP14_9PEZI</name>
<keyword evidence="5 9" id="KW-0805">Transcription regulation</keyword>
<protein>
    <recommendedName>
        <fullName evidence="3 9">Chromatin modification-related protein EAF6</fullName>
    </recommendedName>
</protein>
<dbReference type="EMBL" id="KV750543">
    <property type="protein sequence ID" value="OCL04319.1"/>
    <property type="molecule type" value="Genomic_DNA"/>
</dbReference>
<evidence type="ECO:0000256" key="1">
    <source>
        <dbReference type="ARBA" id="ARBA00004123"/>
    </source>
</evidence>
<dbReference type="AlphaFoldDB" id="A0A8E2JP14"/>
<dbReference type="Pfam" id="PF09340">
    <property type="entry name" value="NuA4"/>
    <property type="match status" value="1"/>
</dbReference>
<keyword evidence="9" id="KW-0234">DNA repair</keyword>
<comment type="function">
    <text evidence="9">Component of the NuA4 histone acetyltransferase complex which is involved in transcriptional activation of selected genes principally by acetylation of nucleosomal histone H4 and H2A. The NuA4 complex is also involved in DNA repair.</text>
</comment>
<keyword evidence="9" id="KW-0227">DNA damage</keyword>
<evidence type="ECO:0000313" key="13">
    <source>
        <dbReference type="Proteomes" id="UP000250140"/>
    </source>
</evidence>
<accession>A0A8E2JP14</accession>
<evidence type="ECO:0000256" key="6">
    <source>
        <dbReference type="ARBA" id="ARBA00023054"/>
    </source>
</evidence>
<keyword evidence="13" id="KW-1185">Reference proteome</keyword>
<feature type="compositionally biased region" description="Polar residues" evidence="11">
    <location>
        <begin position="109"/>
        <end position="118"/>
    </location>
</feature>
<sequence>MSENAPPVGNAPNTSQDASRGMPYYEKLRRDLRETLQKKRLLDQNMAGLEETIYKVETSYLEETTAGNIIKGFDNYIKGSAGTSVAGGSGPGTSTRRKAAINDADRIFSKSSASFMRDSSTPNSTQTTPSHAPTPSSSFPSARESSHPTPSSSTTSKALASKKKKAADKEDDEADSKPAKRGKITYGRD</sequence>
<evidence type="ECO:0000256" key="2">
    <source>
        <dbReference type="ARBA" id="ARBA00010916"/>
    </source>
</evidence>
<dbReference type="GO" id="GO:0035267">
    <property type="term" value="C:NuA4 histone acetyltransferase complex"/>
    <property type="evidence" value="ECO:0007669"/>
    <property type="project" value="UniProtKB-UniRule"/>
</dbReference>
<proteinExistence type="inferred from homology"/>
<keyword evidence="7 9" id="KW-0804">Transcription</keyword>
<dbReference type="InterPro" id="IPR015418">
    <property type="entry name" value="Eaf6"/>
</dbReference>
<keyword evidence="8 9" id="KW-0539">Nucleus</keyword>
<dbReference type="GO" id="GO:0006325">
    <property type="term" value="P:chromatin organization"/>
    <property type="evidence" value="ECO:0007669"/>
    <property type="project" value="UniProtKB-KW"/>
</dbReference>
<dbReference type="Proteomes" id="UP000250140">
    <property type="component" value="Unassembled WGS sequence"/>
</dbReference>
<evidence type="ECO:0000256" key="8">
    <source>
        <dbReference type="ARBA" id="ARBA00023242"/>
    </source>
</evidence>
<evidence type="ECO:0000256" key="10">
    <source>
        <dbReference type="SAM" id="Coils"/>
    </source>
</evidence>
<dbReference type="GO" id="GO:0006281">
    <property type="term" value="P:DNA repair"/>
    <property type="evidence" value="ECO:0007669"/>
    <property type="project" value="UniProtKB-UniRule"/>
</dbReference>
<dbReference type="PANTHER" id="PTHR13476">
    <property type="entry name" value="CHROMATIN MODIFICATION-RELATED PROTEIN MEAF6"/>
    <property type="match status" value="1"/>
</dbReference>
<comment type="subcellular location">
    <subcellularLocation>
        <location evidence="1 9">Nucleus</location>
    </subcellularLocation>
</comment>
<evidence type="ECO:0000256" key="3">
    <source>
        <dbReference type="ARBA" id="ARBA00018504"/>
    </source>
</evidence>
<reference evidence="12 13" key="1">
    <citation type="journal article" date="2016" name="Nat. Commun.">
        <title>Ectomycorrhizal ecology is imprinted in the genome of the dominant symbiotic fungus Cenococcum geophilum.</title>
        <authorList>
            <consortium name="DOE Joint Genome Institute"/>
            <person name="Peter M."/>
            <person name="Kohler A."/>
            <person name="Ohm R.A."/>
            <person name="Kuo A."/>
            <person name="Krutzmann J."/>
            <person name="Morin E."/>
            <person name="Arend M."/>
            <person name="Barry K.W."/>
            <person name="Binder M."/>
            <person name="Choi C."/>
            <person name="Clum A."/>
            <person name="Copeland A."/>
            <person name="Grisel N."/>
            <person name="Haridas S."/>
            <person name="Kipfer T."/>
            <person name="LaButti K."/>
            <person name="Lindquist E."/>
            <person name="Lipzen A."/>
            <person name="Maire R."/>
            <person name="Meier B."/>
            <person name="Mihaltcheva S."/>
            <person name="Molinier V."/>
            <person name="Murat C."/>
            <person name="Poggeler S."/>
            <person name="Quandt C.A."/>
            <person name="Sperisen C."/>
            <person name="Tritt A."/>
            <person name="Tisserant E."/>
            <person name="Crous P.W."/>
            <person name="Henrissat B."/>
            <person name="Nehls U."/>
            <person name="Egli S."/>
            <person name="Spatafora J.W."/>
            <person name="Grigoriev I.V."/>
            <person name="Martin F.M."/>
        </authorList>
    </citation>
    <scope>NUCLEOTIDE SEQUENCE [LARGE SCALE GENOMIC DNA]</scope>
    <source>
        <strain evidence="12 13">CBS 207.34</strain>
    </source>
</reference>
<gene>
    <name evidence="12" type="ORF">AOQ84DRAFT_301109</name>
</gene>
<evidence type="ECO:0000313" key="12">
    <source>
        <dbReference type="EMBL" id="OCL04319.1"/>
    </source>
</evidence>
<feature type="region of interest" description="Disordered" evidence="11">
    <location>
        <begin position="1"/>
        <end position="25"/>
    </location>
</feature>
<keyword evidence="4 9" id="KW-0156">Chromatin regulator</keyword>
<organism evidence="12 13">
    <name type="scientific">Glonium stellatum</name>
    <dbReference type="NCBI Taxonomy" id="574774"/>
    <lineage>
        <taxon>Eukaryota</taxon>
        <taxon>Fungi</taxon>
        <taxon>Dikarya</taxon>
        <taxon>Ascomycota</taxon>
        <taxon>Pezizomycotina</taxon>
        <taxon>Dothideomycetes</taxon>
        <taxon>Pleosporomycetidae</taxon>
        <taxon>Gloniales</taxon>
        <taxon>Gloniaceae</taxon>
        <taxon>Glonium</taxon>
    </lineage>
</organism>